<dbReference type="Gene3D" id="3.30.310.50">
    <property type="entry name" value="Alpha-D-phosphohexomutase, C-terminal domain"/>
    <property type="match status" value="1"/>
</dbReference>
<dbReference type="InterPro" id="IPR005845">
    <property type="entry name" value="A-D-PHexomutase_a/b/a-II"/>
</dbReference>
<keyword evidence="4" id="KW-0460">Magnesium</keyword>
<evidence type="ECO:0008006" key="11">
    <source>
        <dbReference type="Google" id="ProtNLM"/>
    </source>
</evidence>
<dbReference type="Proteomes" id="UP000177942">
    <property type="component" value="Unassembled WGS sequence"/>
</dbReference>
<dbReference type="InterPro" id="IPR016055">
    <property type="entry name" value="A-D-PHexomutase_a/b/a-I/II/III"/>
</dbReference>
<keyword evidence="5" id="KW-0413">Isomerase</keyword>
<reference evidence="9 10" key="1">
    <citation type="journal article" date="2016" name="Nat. Commun.">
        <title>Thousands of microbial genomes shed light on interconnected biogeochemical processes in an aquifer system.</title>
        <authorList>
            <person name="Anantharaman K."/>
            <person name="Brown C.T."/>
            <person name="Hug L.A."/>
            <person name="Sharon I."/>
            <person name="Castelle C.J."/>
            <person name="Probst A.J."/>
            <person name="Thomas B.C."/>
            <person name="Singh A."/>
            <person name="Wilkins M.J."/>
            <person name="Karaoz U."/>
            <person name="Brodie E.L."/>
            <person name="Williams K.H."/>
            <person name="Hubbard S.S."/>
            <person name="Banfield J.F."/>
        </authorList>
    </citation>
    <scope>NUCLEOTIDE SEQUENCE [LARGE SCALE GENOMIC DNA]</scope>
</reference>
<evidence type="ECO:0000259" key="8">
    <source>
        <dbReference type="Pfam" id="PF02880"/>
    </source>
</evidence>
<feature type="domain" description="Alpha-D-phosphohexomutase C-terminal" evidence="6">
    <location>
        <begin position="223"/>
        <end position="294"/>
    </location>
</feature>
<evidence type="ECO:0000256" key="3">
    <source>
        <dbReference type="ARBA" id="ARBA00022723"/>
    </source>
</evidence>
<evidence type="ECO:0000256" key="5">
    <source>
        <dbReference type="ARBA" id="ARBA00023235"/>
    </source>
</evidence>
<organism evidence="9 10">
    <name type="scientific">Candidatus Harrisonbacteria bacterium RIFCSPLOWO2_01_FULL_44_18</name>
    <dbReference type="NCBI Taxonomy" id="1798407"/>
    <lineage>
        <taxon>Bacteria</taxon>
        <taxon>Candidatus Harrisoniibacteriota</taxon>
    </lineage>
</organism>
<feature type="domain" description="Alpha-D-phosphohexomutase alpha/beta/alpha" evidence="8">
    <location>
        <begin position="134"/>
        <end position="218"/>
    </location>
</feature>
<dbReference type="InterPro" id="IPR036900">
    <property type="entry name" value="A-D-PHexomutase_C_sf"/>
</dbReference>
<dbReference type="SUPFAM" id="SSF55957">
    <property type="entry name" value="Phosphoglucomutase, C-terminal domain"/>
    <property type="match status" value="1"/>
</dbReference>
<evidence type="ECO:0000259" key="6">
    <source>
        <dbReference type="Pfam" id="PF00408"/>
    </source>
</evidence>
<dbReference type="PRINTS" id="PR00509">
    <property type="entry name" value="PGMPMM"/>
</dbReference>
<proteinExistence type="predicted"/>
<dbReference type="InterPro" id="IPR005843">
    <property type="entry name" value="A-D-PHexomutase_C"/>
</dbReference>
<dbReference type="Pfam" id="PF02880">
    <property type="entry name" value="PGM_PMM_III"/>
    <property type="match status" value="1"/>
</dbReference>
<dbReference type="InterPro" id="IPR005841">
    <property type="entry name" value="Alpha-D-phosphohexomutase_SF"/>
</dbReference>
<sequence>MKDYFNFYASFLKRFLKLRRPMRVVFDCSNGATALVIKKLRNYVIGKLEVILINDKIDGNFPAHGPNPMERGAMSDLRLAVRKHKADLGVIFDGDGDRVFFADNAGRPVAADIVIAFIGKNYKGPAIVDTRIGYLGRELLKKAGKKIFDSRVGHYFIKILMKQKKVNFAGELSGHYYFHFAKDDYYADSGIFAAIQFINAVSRLGSGLAEWIDAFPRYYNSGELNFRVRDKQKITRRVERVYENQARKISHLDGLKMEFDDWWFNLRPSNTENLLRLNLEAKDKDVFRQRLPEIKRLLLG</sequence>
<name>A0A1G1ZLR6_9BACT</name>
<dbReference type="AlphaFoldDB" id="A0A1G1ZLR6"/>
<dbReference type="InterPro" id="IPR005846">
    <property type="entry name" value="A-D-PHexomutase_a/b/a-III"/>
</dbReference>
<gene>
    <name evidence="9" type="ORF">A3A16_02940</name>
</gene>
<dbReference type="GO" id="GO:0046872">
    <property type="term" value="F:metal ion binding"/>
    <property type="evidence" value="ECO:0007669"/>
    <property type="project" value="UniProtKB-KW"/>
</dbReference>
<accession>A0A1G1ZLR6</accession>
<dbReference type="GO" id="GO:0016868">
    <property type="term" value="F:intramolecular phosphotransferase activity"/>
    <property type="evidence" value="ECO:0007669"/>
    <property type="project" value="InterPro"/>
</dbReference>
<dbReference type="EMBL" id="MHJJ01000011">
    <property type="protein sequence ID" value="OGY65379.1"/>
    <property type="molecule type" value="Genomic_DNA"/>
</dbReference>
<comment type="caution">
    <text evidence="9">The sequence shown here is derived from an EMBL/GenBank/DDBJ whole genome shotgun (WGS) entry which is preliminary data.</text>
</comment>
<dbReference type="Pfam" id="PF00408">
    <property type="entry name" value="PGM_PMM_IV"/>
    <property type="match status" value="1"/>
</dbReference>
<dbReference type="GO" id="GO:0005975">
    <property type="term" value="P:carbohydrate metabolic process"/>
    <property type="evidence" value="ECO:0007669"/>
    <property type="project" value="InterPro"/>
</dbReference>
<dbReference type="Gene3D" id="3.40.120.10">
    <property type="entry name" value="Alpha-D-Glucose-1,6-Bisphosphate, subunit A, domain 3"/>
    <property type="match status" value="2"/>
</dbReference>
<keyword evidence="3" id="KW-0479">Metal-binding</keyword>
<dbReference type="PANTHER" id="PTHR43771:SF1">
    <property type="entry name" value="PHOSPHOMANNOMUTASE"/>
    <property type="match status" value="1"/>
</dbReference>
<protein>
    <recommendedName>
        <fullName evidence="11">Phosphomannomutase</fullName>
    </recommendedName>
</protein>
<feature type="domain" description="Alpha-D-phosphohexomutase alpha/beta/alpha" evidence="7">
    <location>
        <begin position="3"/>
        <end position="106"/>
    </location>
</feature>
<evidence type="ECO:0000313" key="10">
    <source>
        <dbReference type="Proteomes" id="UP000177942"/>
    </source>
</evidence>
<evidence type="ECO:0000256" key="1">
    <source>
        <dbReference type="ARBA" id="ARBA00001946"/>
    </source>
</evidence>
<evidence type="ECO:0000256" key="4">
    <source>
        <dbReference type="ARBA" id="ARBA00022842"/>
    </source>
</evidence>
<dbReference type="SUPFAM" id="SSF53738">
    <property type="entry name" value="Phosphoglucomutase, first 3 domains"/>
    <property type="match status" value="2"/>
</dbReference>
<dbReference type="PANTHER" id="PTHR43771">
    <property type="entry name" value="PHOSPHOMANNOMUTASE"/>
    <property type="match status" value="1"/>
</dbReference>
<comment type="cofactor">
    <cofactor evidence="1">
        <name>Mg(2+)</name>
        <dbReference type="ChEBI" id="CHEBI:18420"/>
    </cofactor>
</comment>
<keyword evidence="2" id="KW-0597">Phosphoprotein</keyword>
<dbReference type="STRING" id="1798407.A3A16_02940"/>
<evidence type="ECO:0000256" key="2">
    <source>
        <dbReference type="ARBA" id="ARBA00022553"/>
    </source>
</evidence>
<evidence type="ECO:0000313" key="9">
    <source>
        <dbReference type="EMBL" id="OGY65379.1"/>
    </source>
</evidence>
<evidence type="ECO:0000259" key="7">
    <source>
        <dbReference type="Pfam" id="PF02879"/>
    </source>
</evidence>
<dbReference type="Pfam" id="PF02879">
    <property type="entry name" value="PGM_PMM_II"/>
    <property type="match status" value="1"/>
</dbReference>